<gene>
    <name evidence="14" type="ORF">EJ06DRAFT_515527</name>
</gene>
<dbReference type="UniPathway" id="UPA00196"/>
<dbReference type="Pfam" id="PF01663">
    <property type="entry name" value="Phosphodiest"/>
    <property type="match status" value="1"/>
</dbReference>
<dbReference type="InterPro" id="IPR017850">
    <property type="entry name" value="Alkaline_phosphatase_core_sf"/>
</dbReference>
<keyword evidence="7" id="KW-0256">Endoplasmic reticulum</keyword>
<dbReference type="SUPFAM" id="SSF53649">
    <property type="entry name" value="Alkaline phosphatase-like"/>
    <property type="match status" value="1"/>
</dbReference>
<comment type="pathway">
    <text evidence="2">Glycolipid biosynthesis; glycosylphosphatidylinositol-anchor biosynthesis.</text>
</comment>
<evidence type="ECO:0000256" key="1">
    <source>
        <dbReference type="ARBA" id="ARBA00004477"/>
    </source>
</evidence>
<dbReference type="OrthoDB" id="272139at2759"/>
<comment type="similarity">
    <text evidence="3">Belongs to the PIGG/PIGN/PIGO family. PIGO subfamily.</text>
</comment>
<evidence type="ECO:0000256" key="7">
    <source>
        <dbReference type="ARBA" id="ARBA00022824"/>
    </source>
</evidence>
<feature type="transmembrane region" description="Helical" evidence="12">
    <location>
        <begin position="950"/>
        <end position="973"/>
    </location>
</feature>
<accession>A0A6G1HN19</accession>
<keyword evidence="4" id="KW-0337">GPI-anchor biosynthesis</keyword>
<feature type="transmembrane region" description="Helical" evidence="12">
    <location>
        <begin position="1004"/>
        <end position="1026"/>
    </location>
</feature>
<evidence type="ECO:0000256" key="3">
    <source>
        <dbReference type="ARBA" id="ARBA00008695"/>
    </source>
</evidence>
<feature type="domain" description="GPI ethanolamine phosphate transferase 2 C-terminal" evidence="13">
    <location>
        <begin position="913"/>
        <end position="1060"/>
    </location>
</feature>
<dbReference type="GO" id="GO:0051377">
    <property type="term" value="F:mannose-ethanolamine phosphotransferase activity"/>
    <property type="evidence" value="ECO:0007669"/>
    <property type="project" value="InterPro"/>
</dbReference>
<dbReference type="EMBL" id="ML996704">
    <property type="protein sequence ID" value="KAF2397256.1"/>
    <property type="molecule type" value="Genomic_DNA"/>
</dbReference>
<dbReference type="GO" id="GO:0005789">
    <property type="term" value="C:endoplasmic reticulum membrane"/>
    <property type="evidence" value="ECO:0007669"/>
    <property type="project" value="UniProtKB-SubCell"/>
</dbReference>
<dbReference type="Pfam" id="PF19316">
    <property type="entry name" value="PIGO_PIGG"/>
    <property type="match status" value="1"/>
</dbReference>
<feature type="transmembrane region" description="Helical" evidence="12">
    <location>
        <begin position="804"/>
        <end position="824"/>
    </location>
</feature>
<dbReference type="InterPro" id="IPR045687">
    <property type="entry name" value="PIGG/GPI7_C"/>
</dbReference>
<name>A0A6G1HN19_9PEZI</name>
<evidence type="ECO:0000313" key="15">
    <source>
        <dbReference type="Proteomes" id="UP000799640"/>
    </source>
</evidence>
<dbReference type="PANTHER" id="PTHR23071">
    <property type="entry name" value="PHOSPHATIDYLINOSITOL GLYCAN"/>
    <property type="match status" value="1"/>
</dbReference>
<dbReference type="PANTHER" id="PTHR23071:SF1">
    <property type="entry name" value="GPI ETHANOLAMINE PHOSPHATE TRANSFERASE 3"/>
    <property type="match status" value="1"/>
</dbReference>
<dbReference type="GO" id="GO:0006506">
    <property type="term" value="P:GPI anchor biosynthetic process"/>
    <property type="evidence" value="ECO:0007669"/>
    <property type="project" value="UniProtKB-UniPathway"/>
</dbReference>
<keyword evidence="5" id="KW-0808">Transferase</keyword>
<evidence type="ECO:0000259" key="13">
    <source>
        <dbReference type="Pfam" id="PF19316"/>
    </source>
</evidence>
<feature type="transmembrane region" description="Helical" evidence="12">
    <location>
        <begin position="717"/>
        <end position="739"/>
    </location>
</feature>
<dbReference type="InterPro" id="IPR002591">
    <property type="entry name" value="Phosphodiest/P_Trfase"/>
</dbReference>
<dbReference type="CDD" id="cd16023">
    <property type="entry name" value="GPI_EPT_3"/>
    <property type="match status" value="1"/>
</dbReference>
<evidence type="ECO:0000256" key="6">
    <source>
        <dbReference type="ARBA" id="ARBA00022692"/>
    </source>
</evidence>
<reference evidence="14" key="1">
    <citation type="journal article" date="2020" name="Stud. Mycol.">
        <title>101 Dothideomycetes genomes: a test case for predicting lifestyles and emergence of pathogens.</title>
        <authorList>
            <person name="Haridas S."/>
            <person name="Albert R."/>
            <person name="Binder M."/>
            <person name="Bloem J."/>
            <person name="Labutti K."/>
            <person name="Salamov A."/>
            <person name="Andreopoulos B."/>
            <person name="Baker S."/>
            <person name="Barry K."/>
            <person name="Bills G."/>
            <person name="Bluhm B."/>
            <person name="Cannon C."/>
            <person name="Castanera R."/>
            <person name="Culley D."/>
            <person name="Daum C."/>
            <person name="Ezra D."/>
            <person name="Gonzalez J."/>
            <person name="Henrissat B."/>
            <person name="Kuo A."/>
            <person name="Liang C."/>
            <person name="Lipzen A."/>
            <person name="Lutzoni F."/>
            <person name="Magnuson J."/>
            <person name="Mondo S."/>
            <person name="Nolan M."/>
            <person name="Ohm R."/>
            <person name="Pangilinan J."/>
            <person name="Park H.-J."/>
            <person name="Ramirez L."/>
            <person name="Alfaro M."/>
            <person name="Sun H."/>
            <person name="Tritt A."/>
            <person name="Yoshinaga Y."/>
            <person name="Zwiers L.-H."/>
            <person name="Turgeon B."/>
            <person name="Goodwin S."/>
            <person name="Spatafora J."/>
            <person name="Crous P."/>
            <person name="Grigoriev I."/>
        </authorList>
    </citation>
    <scope>NUCLEOTIDE SEQUENCE</scope>
    <source>
        <strain evidence="14">CBS 262.69</strain>
    </source>
</reference>
<evidence type="ECO:0000256" key="2">
    <source>
        <dbReference type="ARBA" id="ARBA00004687"/>
    </source>
</evidence>
<evidence type="ECO:0000256" key="9">
    <source>
        <dbReference type="ARBA" id="ARBA00023136"/>
    </source>
</evidence>
<evidence type="ECO:0000256" key="10">
    <source>
        <dbReference type="ARBA" id="ARBA00023180"/>
    </source>
</evidence>
<evidence type="ECO:0000256" key="5">
    <source>
        <dbReference type="ARBA" id="ARBA00022679"/>
    </source>
</evidence>
<sequence>MKPTKPTAGPSPPSLTANPVPDSEYQRIAAEYAAAKAAYDRGADVRQRAKDIVYKRHVGRFNRAQSWLLGVFGLVILLHAAGLYLFTSGFLLTRLVLEEKSNCTTPPGVVRFESGEGTPGTVEGGCWYPRKFNRAVVLVVDALRYDFTVPFREMNGEKTPSQFHDALTFLYEAAAEKPQNALLLPFIADPPTTTLQRLKALMTGTLPTFVDAGSNFAGTAIEEDNLIAQLRDAGKRVVQLGDDTWHALFPGAFDPVLSRPYDSFNVWDLHTVDTGVATHLLPLLHPDNGTQWDVLIGHFLGVDHAGHRFGPNHPAMKSKLKQMDTLFRDVVRSIDDDTLLIVLGDHGMDAKGDHGGESDDEVQAALWMYASQPLFGRRPGQALLPPPDAKQGGVAQIDLVPTLALLLGLPVPFNNLGKPIAEAFVGPDGLGTEALARAARITAAQVRRYVGAYEKMQKLEGQMAGELDRLWEGAAGAWNASFGPQGKGGVRLGEANWKALFDAFDAYQTETVDVCRALWARFDVGRMVSGISVLVASIGLLAVYARGVTDHRIGLSPLIVKRGAAGLGAGVAAGAALAAILPISLTHIAPLLGSAGIIAGFTSALYTARSILALPLPRSLTGLASLLLPLLLALSLASNSYTVWEDRTTLFLSSTTGALLLISGLRSATPLSRARGVANAILFTALGRLSSLSRLCREEQLPLCRSTYYSAGSSAPAAWHLALPLLTAILLPSALSAALRRTDSLHHAARWYFAIALRTALLLSAFATYLEALDGALASDSPLASRFAPHADAIKALRVTAAQLALGIALCVGGAVSAFSAPFMDRGSERVDLPDAKGKMAGYMKAIVRGEGNSLGARYLPLVSAVGVAVGVTQKPLGVAAVGVLMVQILALGEGLDAGGLRNSAVGPVGLGLLGGVYFFATGHQNALAAVQWDAAFVALRGVRQPWSGLLLVGNTWGGGVVAALAVPLVALWGAGGKSVDADEGAGKGGVGKRLAKFPQLAGVAQAVATFMLSQSVVVTGAAAWAGWLRRHLMVYRVFGPRFMFGAAGMLVMDIVALLALLVVRWAFLSVGEVYRSVATQVRGCRE</sequence>
<evidence type="ECO:0000256" key="8">
    <source>
        <dbReference type="ARBA" id="ARBA00022989"/>
    </source>
</evidence>
<keyword evidence="9 12" id="KW-0472">Membrane</keyword>
<keyword evidence="6 12" id="KW-0812">Transmembrane</keyword>
<dbReference type="InterPro" id="IPR037675">
    <property type="entry name" value="PIG-O_N"/>
</dbReference>
<comment type="subcellular location">
    <subcellularLocation>
        <location evidence="1">Endoplasmic reticulum membrane</location>
        <topology evidence="1">Multi-pass membrane protein</topology>
    </subcellularLocation>
</comment>
<evidence type="ECO:0000256" key="11">
    <source>
        <dbReference type="SAM" id="MobiDB-lite"/>
    </source>
</evidence>
<keyword evidence="10" id="KW-0325">Glycoprotein</keyword>
<feature type="transmembrane region" description="Helical" evidence="12">
    <location>
        <begin position="1047"/>
        <end position="1068"/>
    </location>
</feature>
<feature type="transmembrane region" description="Helical" evidence="12">
    <location>
        <begin position="591"/>
        <end position="608"/>
    </location>
</feature>
<keyword evidence="8 12" id="KW-1133">Transmembrane helix</keyword>
<dbReference type="InterPro" id="IPR039524">
    <property type="entry name" value="PIGO/GPI13"/>
</dbReference>
<evidence type="ECO:0000256" key="4">
    <source>
        <dbReference type="ARBA" id="ARBA00022502"/>
    </source>
</evidence>
<dbReference type="Gene3D" id="3.40.720.10">
    <property type="entry name" value="Alkaline Phosphatase, subunit A"/>
    <property type="match status" value="1"/>
</dbReference>
<evidence type="ECO:0000256" key="12">
    <source>
        <dbReference type="SAM" id="Phobius"/>
    </source>
</evidence>
<organism evidence="14 15">
    <name type="scientific">Trichodelitschia bisporula</name>
    <dbReference type="NCBI Taxonomy" id="703511"/>
    <lineage>
        <taxon>Eukaryota</taxon>
        <taxon>Fungi</taxon>
        <taxon>Dikarya</taxon>
        <taxon>Ascomycota</taxon>
        <taxon>Pezizomycotina</taxon>
        <taxon>Dothideomycetes</taxon>
        <taxon>Dothideomycetes incertae sedis</taxon>
        <taxon>Phaeotrichales</taxon>
        <taxon>Phaeotrichaceae</taxon>
        <taxon>Trichodelitschia</taxon>
    </lineage>
</organism>
<proteinExistence type="inferred from homology"/>
<keyword evidence="15" id="KW-1185">Reference proteome</keyword>
<feature type="transmembrane region" description="Helical" evidence="12">
    <location>
        <begin position="564"/>
        <end position="585"/>
    </location>
</feature>
<feature type="transmembrane region" description="Helical" evidence="12">
    <location>
        <begin position="620"/>
        <end position="637"/>
    </location>
</feature>
<feature type="region of interest" description="Disordered" evidence="11">
    <location>
        <begin position="1"/>
        <end position="20"/>
    </location>
</feature>
<dbReference type="Proteomes" id="UP000799640">
    <property type="component" value="Unassembled WGS sequence"/>
</dbReference>
<feature type="transmembrane region" description="Helical" evidence="12">
    <location>
        <begin position="66"/>
        <end position="86"/>
    </location>
</feature>
<feature type="transmembrane region" description="Helical" evidence="12">
    <location>
        <begin position="751"/>
        <end position="770"/>
    </location>
</feature>
<protein>
    <recommendedName>
        <fullName evidence="13">GPI ethanolamine phosphate transferase 2 C-terminal domain-containing protein</fullName>
    </recommendedName>
</protein>
<feature type="transmembrane region" description="Helical" evidence="12">
    <location>
        <begin position="524"/>
        <end position="544"/>
    </location>
</feature>
<evidence type="ECO:0000313" key="14">
    <source>
        <dbReference type="EMBL" id="KAF2397256.1"/>
    </source>
</evidence>
<dbReference type="AlphaFoldDB" id="A0A6G1HN19"/>